<dbReference type="RefSeq" id="YP_238611.1">
    <property type="nucleotide sequence ID" value="NC_007021.1"/>
</dbReference>
<evidence type="ECO:0000256" key="1">
    <source>
        <dbReference type="SAM" id="MobiDB-lite"/>
    </source>
</evidence>
<feature type="compositionally biased region" description="Basic and acidic residues" evidence="1">
    <location>
        <begin position="10"/>
        <end position="24"/>
    </location>
</feature>
<organismHost>
    <name type="scientific">Twortvirus twort</name>
    <dbReference type="NCBI Taxonomy" id="55510"/>
</organismHost>
<name>A0A6H0X5E9_BPTWO</name>
<feature type="compositionally biased region" description="Polar residues" evidence="1">
    <location>
        <begin position="270"/>
        <end position="280"/>
    </location>
</feature>
<dbReference type="Proteomes" id="UP000503318">
    <property type="component" value="Segment"/>
</dbReference>
<organism evidence="2 3">
    <name type="scientific">Staphylococcus phage Twort (strain DSM 17442 / HER 48)</name>
    <name type="common">Bacteriophage Twort</name>
    <dbReference type="NCBI Taxonomy" id="2908167"/>
    <lineage>
        <taxon>Viruses</taxon>
        <taxon>Duplodnaviria</taxon>
        <taxon>Heunggongvirae</taxon>
        <taxon>Uroviricota</taxon>
        <taxon>Caudoviricetes</taxon>
        <taxon>Herelleviridae</taxon>
        <taxon>Twortvirinae</taxon>
        <taxon>Twortvirus</taxon>
        <taxon>Twortvirus twort</taxon>
    </lineage>
</organism>
<dbReference type="KEGG" id="vg:5130444"/>
<accession>A0A6H0X5E9</accession>
<proteinExistence type="predicted"/>
<feature type="compositionally biased region" description="Low complexity" evidence="1">
    <location>
        <begin position="320"/>
        <end position="344"/>
    </location>
</feature>
<dbReference type="EMBL" id="MT151386">
    <property type="protein sequence ID" value="QIW89150.1"/>
    <property type="molecule type" value="Genomic_DNA"/>
</dbReference>
<feature type="region of interest" description="Disordered" evidence="1">
    <location>
        <begin position="1"/>
        <end position="24"/>
    </location>
</feature>
<feature type="compositionally biased region" description="Low complexity" evidence="1">
    <location>
        <begin position="284"/>
        <end position="305"/>
    </location>
</feature>
<dbReference type="OrthoDB" id="4644at10239"/>
<evidence type="ECO:0000313" key="3">
    <source>
        <dbReference type="Proteomes" id="UP000503318"/>
    </source>
</evidence>
<sequence>MSFADFLSQEQKKQEGFNNDNVERYTPKQPVLRLGKQKDGSQKEQVLVRILPATDGGFAFAKAFRTTFINYTKKNGEQTGSGLTLPADNGSSVLDPFITDWISKKVQFSRFPNKPSLRYFIHVIEYVNNGGQLQPMKDDQGNLKVQPMEISGTAYTNIINALGDPMLAPKTETDLRFIAPDNAFIVNIRKAKKGEMQWGVTVYPTVELGALPNNWKELTSDLDKLATPTEEQNPKFVNFLINNVNNTELSTDNFKFNRETNTLGEEPTPKQESPSEQDISNMMPDNLTQQQPTQNNQPYQPTDNPFDVGDLSEPEPYEMPQQPTQQKQEQTKQQEQPKQAPTQQNNQSMPQDINSILGDLDIDI</sequence>
<reference evidence="2 3" key="1">
    <citation type="submission" date="2020-03" db="EMBL/GenBank/DDBJ databases">
        <title>Variable regions in the genome of staphylococcal bacteriophage Twort.</title>
        <authorList>
            <person name="Glowacka-Rutkowska A."/>
            <person name="Gawor J."/>
            <person name="Lobocka M."/>
        </authorList>
    </citation>
    <scope>NUCLEOTIDE SEQUENCE [LARGE SCALE GENOMIC DNA]</scope>
</reference>
<protein>
    <submittedName>
        <fullName evidence="2">Uncharacterized protein</fullName>
    </submittedName>
</protein>
<feature type="region of interest" description="Disordered" evidence="1">
    <location>
        <begin position="259"/>
        <end position="364"/>
    </location>
</feature>
<gene>
    <name evidence="2" type="ORF">TwortDSMZ_151</name>
</gene>
<evidence type="ECO:0000313" key="2">
    <source>
        <dbReference type="EMBL" id="QIW89150.1"/>
    </source>
</evidence>
<feature type="compositionally biased region" description="Polar residues" evidence="1">
    <location>
        <begin position="345"/>
        <end position="354"/>
    </location>
</feature>